<keyword evidence="2" id="KW-0129">CBS domain</keyword>
<dbReference type="InterPro" id="IPR051462">
    <property type="entry name" value="CBS_domain-containing"/>
</dbReference>
<dbReference type="PANTHER" id="PTHR48108:SF32">
    <property type="entry name" value="TRANSCRIPTIONAL REPRESSOR CCPN"/>
    <property type="match status" value="1"/>
</dbReference>
<organism evidence="4 5">
    <name type="scientific">Fodinisporobacter ferrooxydans</name>
    <dbReference type="NCBI Taxonomy" id="2901836"/>
    <lineage>
        <taxon>Bacteria</taxon>
        <taxon>Bacillati</taxon>
        <taxon>Bacillota</taxon>
        <taxon>Bacilli</taxon>
        <taxon>Bacillales</taxon>
        <taxon>Alicyclobacillaceae</taxon>
        <taxon>Fodinisporobacter</taxon>
    </lineage>
</organism>
<feature type="domain" description="CBS" evidence="3">
    <location>
        <begin position="82"/>
        <end position="138"/>
    </location>
</feature>
<dbReference type="InterPro" id="IPR000644">
    <property type="entry name" value="CBS_dom"/>
</dbReference>
<dbReference type="InterPro" id="IPR036390">
    <property type="entry name" value="WH_DNA-bd_sf"/>
</dbReference>
<keyword evidence="5" id="KW-1185">Reference proteome</keyword>
<dbReference type="PIRSF" id="PIRSF026546">
    <property type="entry name" value="UCP026546_CBS_YqzB"/>
    <property type="match status" value="1"/>
</dbReference>
<dbReference type="CDD" id="cd04617">
    <property type="entry name" value="CBS_pair_CcpN"/>
    <property type="match status" value="1"/>
</dbReference>
<dbReference type="EMBL" id="CP089291">
    <property type="protein sequence ID" value="UOF88931.1"/>
    <property type="molecule type" value="Genomic_DNA"/>
</dbReference>
<keyword evidence="1" id="KW-0677">Repeat</keyword>
<sequence>MNIELSARQQKIIDIVRMNGPITGEQIAEQLHLTRATLRPDLSILTMAGFLEARPRVGYYYAGKKTEQIFGDEIRKYLVKDYKSVPVVIEEQTSVYDAIVTMFLEDVGSLFVVKGEGTLVGIVSRKDLLKVAIGQRESKDVPVTLAMTRMPNLIYVELEDSLYQAAKKLIDFQIDTLPVVKVLRDSKELKVVGRITKTTITKVFVELGTNREI</sequence>
<dbReference type="Pfam" id="PF08279">
    <property type="entry name" value="HTH_11"/>
    <property type="match status" value="1"/>
</dbReference>
<evidence type="ECO:0000259" key="3">
    <source>
        <dbReference type="PROSITE" id="PS51371"/>
    </source>
</evidence>
<dbReference type="Gene3D" id="1.10.10.10">
    <property type="entry name" value="Winged helix-like DNA-binding domain superfamily/Winged helix DNA-binding domain"/>
    <property type="match status" value="1"/>
</dbReference>
<dbReference type="SUPFAM" id="SSF54631">
    <property type="entry name" value="CBS-domain pair"/>
    <property type="match status" value="1"/>
</dbReference>
<feature type="domain" description="CBS" evidence="3">
    <location>
        <begin position="147"/>
        <end position="212"/>
    </location>
</feature>
<dbReference type="SMART" id="SM00116">
    <property type="entry name" value="CBS"/>
    <property type="match status" value="2"/>
</dbReference>
<dbReference type="Gene3D" id="3.10.580.10">
    <property type="entry name" value="CBS-domain"/>
    <property type="match status" value="1"/>
</dbReference>
<dbReference type="Proteomes" id="UP000830167">
    <property type="component" value="Chromosome"/>
</dbReference>
<proteinExistence type="predicted"/>
<dbReference type="SUPFAM" id="SSF46785">
    <property type="entry name" value="Winged helix' DNA-binding domain"/>
    <property type="match status" value="1"/>
</dbReference>
<evidence type="ECO:0000256" key="2">
    <source>
        <dbReference type="PROSITE-ProRule" id="PRU00703"/>
    </source>
</evidence>
<dbReference type="InterPro" id="IPR036388">
    <property type="entry name" value="WH-like_DNA-bd_sf"/>
</dbReference>
<accession>A0ABY4CEH5</accession>
<name>A0ABY4CEH5_9BACL</name>
<evidence type="ECO:0000256" key="1">
    <source>
        <dbReference type="ARBA" id="ARBA00022737"/>
    </source>
</evidence>
<reference evidence="4" key="1">
    <citation type="submission" date="2021-12" db="EMBL/GenBank/DDBJ databases">
        <title>Alicyclobacillaceae gen. nov., sp. nov., isolated from chalcocite enrichment system.</title>
        <authorList>
            <person name="Jiang Z."/>
        </authorList>
    </citation>
    <scope>NUCLEOTIDE SEQUENCE</scope>
    <source>
        <strain evidence="4">MYW30-H2</strain>
    </source>
</reference>
<protein>
    <submittedName>
        <fullName evidence="4">Helix-turn-helix transcriptional regulator</fullName>
    </submittedName>
</protein>
<dbReference type="PANTHER" id="PTHR48108">
    <property type="entry name" value="CBS DOMAIN-CONTAINING PROTEIN CBSX2, CHLOROPLASTIC"/>
    <property type="match status" value="1"/>
</dbReference>
<dbReference type="PROSITE" id="PS51371">
    <property type="entry name" value="CBS"/>
    <property type="match status" value="2"/>
</dbReference>
<gene>
    <name evidence="4" type="ORF">LSG31_13420</name>
</gene>
<evidence type="ECO:0000313" key="5">
    <source>
        <dbReference type="Proteomes" id="UP000830167"/>
    </source>
</evidence>
<dbReference type="Pfam" id="PF00571">
    <property type="entry name" value="CBS"/>
    <property type="match status" value="2"/>
</dbReference>
<dbReference type="RefSeq" id="WP_347435612.1">
    <property type="nucleotide sequence ID" value="NZ_CP089291.1"/>
</dbReference>
<dbReference type="InterPro" id="IPR046342">
    <property type="entry name" value="CBS_dom_sf"/>
</dbReference>
<dbReference type="InterPro" id="IPR016842">
    <property type="entry name" value="UCP026546_HTH-CBS"/>
</dbReference>
<dbReference type="InterPro" id="IPR013196">
    <property type="entry name" value="HTH_11"/>
</dbReference>
<evidence type="ECO:0000313" key="4">
    <source>
        <dbReference type="EMBL" id="UOF88931.1"/>
    </source>
</evidence>